<evidence type="ECO:0000313" key="1">
    <source>
        <dbReference type="EMBL" id="GBN40188.1"/>
    </source>
</evidence>
<dbReference type="Proteomes" id="UP000499080">
    <property type="component" value="Unassembled WGS sequence"/>
</dbReference>
<sequence length="120" mass="13436">MFQFCSNWAGISLIRSHFYDLSGEVDIANVRDSGALTPGLQLITYRHENDVVAPKSFHFLAHPFRQVIYDHSKHAYTSTTSHFDPSSRSFPISLINHAPCKSPSTVTNLVPAAFMARITK</sequence>
<gene>
    <name evidence="1" type="ORF">AVEN_162436_1</name>
</gene>
<accession>A0A4Y2NKZ8</accession>
<reference evidence="1 2" key="1">
    <citation type="journal article" date="2019" name="Sci. Rep.">
        <title>Orb-weaving spider Araneus ventricosus genome elucidates the spidroin gene catalogue.</title>
        <authorList>
            <person name="Kono N."/>
            <person name="Nakamura H."/>
            <person name="Ohtoshi R."/>
            <person name="Moran D.A.P."/>
            <person name="Shinohara A."/>
            <person name="Yoshida Y."/>
            <person name="Fujiwara M."/>
            <person name="Mori M."/>
            <person name="Tomita M."/>
            <person name="Arakawa K."/>
        </authorList>
    </citation>
    <scope>NUCLEOTIDE SEQUENCE [LARGE SCALE GENOMIC DNA]</scope>
</reference>
<evidence type="ECO:0000313" key="2">
    <source>
        <dbReference type="Proteomes" id="UP000499080"/>
    </source>
</evidence>
<dbReference type="EMBL" id="BGPR01009467">
    <property type="protein sequence ID" value="GBN40188.1"/>
    <property type="molecule type" value="Genomic_DNA"/>
</dbReference>
<comment type="caution">
    <text evidence="1">The sequence shown here is derived from an EMBL/GenBank/DDBJ whole genome shotgun (WGS) entry which is preliminary data.</text>
</comment>
<name>A0A4Y2NKZ8_ARAVE</name>
<dbReference type="AlphaFoldDB" id="A0A4Y2NKZ8"/>
<keyword evidence="2" id="KW-1185">Reference proteome</keyword>
<organism evidence="1 2">
    <name type="scientific">Araneus ventricosus</name>
    <name type="common">Orbweaver spider</name>
    <name type="synonym">Epeira ventricosa</name>
    <dbReference type="NCBI Taxonomy" id="182803"/>
    <lineage>
        <taxon>Eukaryota</taxon>
        <taxon>Metazoa</taxon>
        <taxon>Ecdysozoa</taxon>
        <taxon>Arthropoda</taxon>
        <taxon>Chelicerata</taxon>
        <taxon>Arachnida</taxon>
        <taxon>Araneae</taxon>
        <taxon>Araneomorphae</taxon>
        <taxon>Entelegynae</taxon>
        <taxon>Araneoidea</taxon>
        <taxon>Araneidae</taxon>
        <taxon>Araneus</taxon>
    </lineage>
</organism>
<protein>
    <submittedName>
        <fullName evidence="1">Uncharacterized protein</fullName>
    </submittedName>
</protein>
<proteinExistence type="predicted"/>